<comment type="caution">
    <text evidence="2">The sequence shown here is derived from an EMBL/GenBank/DDBJ whole genome shotgun (WGS) entry which is preliminary data.</text>
</comment>
<dbReference type="OrthoDB" id="25344at2157"/>
<accession>A0A8J7W550</accession>
<dbReference type="Gene3D" id="3.40.50.300">
    <property type="entry name" value="P-loop containing nucleotide triphosphate hydrolases"/>
    <property type="match status" value="1"/>
</dbReference>
<evidence type="ECO:0000259" key="1">
    <source>
        <dbReference type="Pfam" id="PF13304"/>
    </source>
</evidence>
<dbReference type="SUPFAM" id="SSF52540">
    <property type="entry name" value="P-loop containing nucleoside triphosphate hydrolases"/>
    <property type="match status" value="1"/>
</dbReference>
<dbReference type="PANTHER" id="PTHR32182:SF22">
    <property type="entry name" value="ATP-DEPENDENT ENDONUCLEASE, OLD FAMILY-RELATED"/>
    <property type="match status" value="1"/>
</dbReference>
<feature type="domain" description="ATPase AAA-type core" evidence="1">
    <location>
        <begin position="25"/>
        <end position="314"/>
    </location>
</feature>
<dbReference type="GO" id="GO:0000731">
    <property type="term" value="P:DNA synthesis involved in DNA repair"/>
    <property type="evidence" value="ECO:0007669"/>
    <property type="project" value="TreeGrafter"/>
</dbReference>
<reference evidence="2" key="1">
    <citation type="submission" date="2014-12" db="EMBL/GenBank/DDBJ databases">
        <authorList>
            <person name="Huang H.-H."/>
            <person name="Chen S.-C."/>
            <person name="Lai M.-C."/>
        </authorList>
    </citation>
    <scope>NUCLEOTIDE SEQUENCE</scope>
    <source>
        <strain evidence="2">K1F9705b</strain>
    </source>
</reference>
<dbReference type="GO" id="GO:0006302">
    <property type="term" value="P:double-strand break repair"/>
    <property type="evidence" value="ECO:0007669"/>
    <property type="project" value="TreeGrafter"/>
</dbReference>
<dbReference type="Pfam" id="PF13304">
    <property type="entry name" value="AAA_21"/>
    <property type="match status" value="1"/>
</dbReference>
<dbReference type="GO" id="GO:0016887">
    <property type="term" value="F:ATP hydrolysis activity"/>
    <property type="evidence" value="ECO:0007669"/>
    <property type="project" value="InterPro"/>
</dbReference>
<dbReference type="InterPro" id="IPR003959">
    <property type="entry name" value="ATPase_AAA_core"/>
</dbReference>
<organism evidence="2 3">
    <name type="scientific">Methanocalculus chunghsingensis</name>
    <dbReference type="NCBI Taxonomy" id="156457"/>
    <lineage>
        <taxon>Archaea</taxon>
        <taxon>Methanobacteriati</taxon>
        <taxon>Methanobacteriota</taxon>
        <taxon>Stenosarchaea group</taxon>
        <taxon>Methanomicrobia</taxon>
        <taxon>Methanomicrobiales</taxon>
        <taxon>Methanocalculaceae</taxon>
        <taxon>Methanocalculus</taxon>
    </lineage>
</organism>
<dbReference type="InterPro" id="IPR027417">
    <property type="entry name" value="P-loop_NTPase"/>
</dbReference>
<dbReference type="Proteomes" id="UP000730161">
    <property type="component" value="Unassembled WGS sequence"/>
</dbReference>
<protein>
    <submittedName>
        <fullName evidence="2">Chromosome segregation protein SMC</fullName>
    </submittedName>
</protein>
<sequence length="365" mass="41913">MRKLDTIHISGFKSIKNLDVTLHDLNVMIGANGAGKTNFISIFRLLNEMVEGRLQFAVAKAGGVRSLLHYGPKTTKKIEVNLRFGKNGYSCIWDSAGDEGLIFQREETEFYGHGPDATPYYDLVETGHRETKLNNYAKLPGHQVSRFVLESLKSWRVYHFHDTSNESPIKAIEQINDNMYFRYNASNLAPFLYYLQKIHEKNYNDIRDMVRLAAPFFDDFILRPLPENNDLIKLEWKEKNSDYPFLAHHLSDGTLRFICLATLLLQPDLPELILIDEPELGLHPYALNIVADLIMSASKRSQIILSTQSVSLINQFEPEDILVVDRHDGETTIKRLVPEDLEDWLSDYSLGELWEMNILGGKPQR</sequence>
<dbReference type="PANTHER" id="PTHR32182">
    <property type="entry name" value="DNA REPLICATION AND REPAIR PROTEIN RECF"/>
    <property type="match status" value="1"/>
</dbReference>
<dbReference type="RefSeq" id="WP_211530107.1">
    <property type="nucleotide sequence ID" value="NZ_JWHL01000003.1"/>
</dbReference>
<name>A0A8J7W550_9EURY</name>
<keyword evidence="3" id="KW-1185">Reference proteome</keyword>
<dbReference type="AlphaFoldDB" id="A0A8J7W550"/>
<gene>
    <name evidence="2" type="ORF">RJ53_02750</name>
</gene>
<evidence type="ECO:0000313" key="2">
    <source>
        <dbReference type="EMBL" id="MBR1368479.1"/>
    </source>
</evidence>
<dbReference type="GO" id="GO:0005524">
    <property type="term" value="F:ATP binding"/>
    <property type="evidence" value="ECO:0007669"/>
    <property type="project" value="InterPro"/>
</dbReference>
<dbReference type="CDD" id="cd00267">
    <property type="entry name" value="ABC_ATPase"/>
    <property type="match status" value="1"/>
</dbReference>
<dbReference type="InterPro" id="IPR014555">
    <property type="entry name" value="RecF-like"/>
</dbReference>
<dbReference type="EMBL" id="JWHL01000003">
    <property type="protein sequence ID" value="MBR1368479.1"/>
    <property type="molecule type" value="Genomic_DNA"/>
</dbReference>
<evidence type="ECO:0000313" key="3">
    <source>
        <dbReference type="Proteomes" id="UP000730161"/>
    </source>
</evidence>
<proteinExistence type="predicted"/>
<dbReference type="PIRSF" id="PIRSF029347">
    <property type="entry name" value="RecF"/>
    <property type="match status" value="1"/>
</dbReference>